<feature type="transmembrane region" description="Helical" evidence="1">
    <location>
        <begin position="170"/>
        <end position="191"/>
    </location>
</feature>
<reference evidence="3" key="1">
    <citation type="submission" date="2020-06" db="EMBL/GenBank/DDBJ databases">
        <title>Isolation of Planomicrobium glaciei.</title>
        <authorList>
            <person name="Malisova L."/>
            <person name="Safrankova R."/>
            <person name="Jakubu V."/>
            <person name="Spanelova P."/>
        </authorList>
    </citation>
    <scope>NUCLEOTIDE SEQUENCE [LARGE SCALE GENOMIC DNA]</scope>
    <source>
        <strain evidence="3">NRL-ATB46093</strain>
    </source>
</reference>
<feature type="transmembrane region" description="Helical" evidence="1">
    <location>
        <begin position="67"/>
        <end position="93"/>
    </location>
</feature>
<keyword evidence="1" id="KW-0812">Transmembrane</keyword>
<evidence type="ECO:0000313" key="3">
    <source>
        <dbReference type="Proteomes" id="UP000509222"/>
    </source>
</evidence>
<protein>
    <submittedName>
        <fullName evidence="2">Uncharacterized protein</fullName>
    </submittedName>
</protein>
<dbReference type="EMBL" id="CP051177">
    <property type="protein sequence ID" value="QKX51098.1"/>
    <property type="molecule type" value="Genomic_DNA"/>
</dbReference>
<dbReference type="Proteomes" id="UP000509222">
    <property type="component" value="Chromosome"/>
</dbReference>
<accession>A0A7H8QAR7</accession>
<keyword evidence="1" id="KW-0472">Membrane</keyword>
<feature type="transmembrane region" description="Helical" evidence="1">
    <location>
        <begin position="105"/>
        <end position="136"/>
    </location>
</feature>
<dbReference type="RefSeq" id="WP_176294635.1">
    <property type="nucleotide sequence ID" value="NZ_CP051177.1"/>
</dbReference>
<name>A0A7H8QAR7_9BACL</name>
<feature type="transmembrane region" description="Helical" evidence="1">
    <location>
        <begin position="148"/>
        <end position="164"/>
    </location>
</feature>
<dbReference type="AlphaFoldDB" id="A0A7H8QAR7"/>
<keyword evidence="3" id="KW-1185">Reference proteome</keyword>
<evidence type="ECO:0000313" key="2">
    <source>
        <dbReference type="EMBL" id="QKX51098.1"/>
    </source>
</evidence>
<organism evidence="2 3">
    <name type="scientific">Planococcus glaciei</name>
    <dbReference type="NCBI Taxonomy" id="459472"/>
    <lineage>
        <taxon>Bacteria</taxon>
        <taxon>Bacillati</taxon>
        <taxon>Bacillota</taxon>
        <taxon>Bacilli</taxon>
        <taxon>Bacillales</taxon>
        <taxon>Caryophanaceae</taxon>
        <taxon>Planococcus</taxon>
    </lineage>
</organism>
<proteinExistence type="predicted"/>
<evidence type="ECO:0000256" key="1">
    <source>
        <dbReference type="SAM" id="Phobius"/>
    </source>
</evidence>
<sequence length="196" mass="21492">MKAFVLYAAAILGGFLLYRVSELWYGAEWIFGLLTVGWFGLFLLVWKRVKPGGTGAILVAAFTLMDISSIFFLQNLPTAICNLLIALLLIPFFRRYPDVVLSSMGLVLLGVLICIDTGSIATTWMLFIAAGALALIGFRMRFRWVKRCYTVLFAITVPVLLINYSLENAYLVVVMVLAGVAAVAAGSCKLAKQPLL</sequence>
<feature type="transmembrane region" description="Helical" evidence="1">
    <location>
        <begin position="29"/>
        <end position="46"/>
    </location>
</feature>
<keyword evidence="1" id="KW-1133">Transmembrane helix</keyword>
<gene>
    <name evidence="2" type="ORF">HF394_11145</name>
</gene>